<dbReference type="InterPro" id="IPR052342">
    <property type="entry name" value="MCH/BMMD"/>
</dbReference>
<keyword evidence="1" id="KW-0472">Membrane</keyword>
<dbReference type="AlphaFoldDB" id="A0A4Y8PH19"/>
<dbReference type="OrthoDB" id="9801625at2"/>
<accession>A0A4Y8PH19</accession>
<feature type="transmembrane region" description="Helical" evidence="1">
    <location>
        <begin position="58"/>
        <end position="83"/>
    </location>
</feature>
<comment type="caution">
    <text evidence="3">The sequence shown here is derived from an EMBL/GenBank/DDBJ whole genome shotgun (WGS) entry which is preliminary data.</text>
</comment>
<keyword evidence="1" id="KW-1133">Transmembrane helix</keyword>
<evidence type="ECO:0000259" key="2">
    <source>
        <dbReference type="Pfam" id="PF01575"/>
    </source>
</evidence>
<feature type="domain" description="MaoC-like" evidence="2">
    <location>
        <begin position="18"/>
        <end position="118"/>
    </location>
</feature>
<proteinExistence type="predicted"/>
<dbReference type="SUPFAM" id="SSF54637">
    <property type="entry name" value="Thioesterase/thiol ester dehydrase-isomerase"/>
    <property type="match status" value="1"/>
</dbReference>
<organism evidence="3 4">
    <name type="scientific">Methylacidiphilum caldifontis</name>
    <dbReference type="NCBI Taxonomy" id="2795386"/>
    <lineage>
        <taxon>Bacteria</taxon>
        <taxon>Pseudomonadati</taxon>
        <taxon>Verrucomicrobiota</taxon>
        <taxon>Methylacidiphilae</taxon>
        <taxon>Methylacidiphilales</taxon>
        <taxon>Methylacidiphilaceae</taxon>
        <taxon>Methylacidiphilum (ex Ratnadevi et al. 2023)</taxon>
    </lineage>
</organism>
<evidence type="ECO:0000256" key="1">
    <source>
        <dbReference type="SAM" id="Phobius"/>
    </source>
</evidence>
<keyword evidence="1" id="KW-0812">Transmembrane</keyword>
<dbReference type="PANTHER" id="PTHR43664">
    <property type="entry name" value="MONOAMINE OXIDASE-RELATED"/>
    <property type="match status" value="1"/>
</dbReference>
<dbReference type="PANTHER" id="PTHR43664:SF1">
    <property type="entry name" value="BETA-METHYLMALYL-COA DEHYDRATASE"/>
    <property type="match status" value="1"/>
</dbReference>
<dbReference type="InterPro" id="IPR002539">
    <property type="entry name" value="MaoC-like_dom"/>
</dbReference>
<evidence type="ECO:0000313" key="4">
    <source>
        <dbReference type="Proteomes" id="UP000297713"/>
    </source>
</evidence>
<protein>
    <submittedName>
        <fullName evidence="3">Dehydratase</fullName>
    </submittedName>
</protein>
<dbReference type="Gene3D" id="3.10.129.10">
    <property type="entry name" value="Hotdog Thioesterase"/>
    <property type="match status" value="1"/>
</dbReference>
<dbReference type="Pfam" id="PF01575">
    <property type="entry name" value="MaoC_dehydratas"/>
    <property type="match status" value="1"/>
</dbReference>
<gene>
    <name evidence="3" type="ORF">A7Q10_10565</name>
</gene>
<evidence type="ECO:0000313" key="3">
    <source>
        <dbReference type="EMBL" id="TFE72758.1"/>
    </source>
</evidence>
<dbReference type="Proteomes" id="UP000297713">
    <property type="component" value="Unassembled WGS sequence"/>
</dbReference>
<sequence>MGLGGGRVHTYQIGDRWESRGRTITESDLVMFSALSGDWYPLHTDQEWASKTRYGQRIAHGMLVLSVATGLMVFKPGIVLAFYGLDRTRFVRPTYIGDTVHVELEVQALQDKKALGGVVTSLMQVVKHTGEVVVNGHFKILVAKAGAT</sequence>
<dbReference type="InterPro" id="IPR029069">
    <property type="entry name" value="HotDog_dom_sf"/>
</dbReference>
<dbReference type="EMBL" id="LXQC01000017">
    <property type="protein sequence ID" value="TFE72758.1"/>
    <property type="molecule type" value="Genomic_DNA"/>
</dbReference>
<name>A0A4Y8PH19_9BACT</name>
<keyword evidence="4" id="KW-1185">Reference proteome</keyword>
<reference evidence="3 4" key="1">
    <citation type="submission" date="2016-05" db="EMBL/GenBank/DDBJ databases">
        <title>Diversity and Homogeneity among Thermoacidophilic Verrucomicrobia Methanotrophs Linked with Geographical Origin.</title>
        <authorList>
            <person name="Erikstad H.-A."/>
            <person name="Smestad N.B."/>
            <person name="Ceballos R.M."/>
            <person name="Birkeland N.-K."/>
        </authorList>
    </citation>
    <scope>NUCLEOTIDE SEQUENCE [LARGE SCALE GENOMIC DNA]</scope>
    <source>
        <strain evidence="3 4">Phi</strain>
    </source>
</reference>